<evidence type="ECO:0000256" key="1">
    <source>
        <dbReference type="ARBA" id="ARBA00022723"/>
    </source>
</evidence>
<dbReference type="InterPro" id="IPR037523">
    <property type="entry name" value="VOC_core"/>
</dbReference>
<dbReference type="SUPFAM" id="SSF54593">
    <property type="entry name" value="Glyoxalase/Bleomycin resistance protein/Dihydroxybiphenyl dioxygenase"/>
    <property type="match status" value="1"/>
</dbReference>
<protein>
    <submittedName>
        <fullName evidence="3">VOC family protein</fullName>
    </submittedName>
</protein>
<dbReference type="Proteomes" id="UP001205906">
    <property type="component" value="Unassembled WGS sequence"/>
</dbReference>
<name>A0ABT1C532_9HYPH</name>
<keyword evidence="1" id="KW-0479">Metal-binding</keyword>
<dbReference type="PROSITE" id="PS51819">
    <property type="entry name" value="VOC"/>
    <property type="match status" value="1"/>
</dbReference>
<organism evidence="3 4">
    <name type="scientific">Mesorhizobium liriopis</name>
    <dbReference type="NCBI Taxonomy" id="2953882"/>
    <lineage>
        <taxon>Bacteria</taxon>
        <taxon>Pseudomonadati</taxon>
        <taxon>Pseudomonadota</taxon>
        <taxon>Alphaproteobacteria</taxon>
        <taxon>Hyphomicrobiales</taxon>
        <taxon>Phyllobacteriaceae</taxon>
        <taxon>Mesorhizobium</taxon>
    </lineage>
</organism>
<dbReference type="InterPro" id="IPR004360">
    <property type="entry name" value="Glyas_Fos-R_dOase_dom"/>
</dbReference>
<dbReference type="InterPro" id="IPR051785">
    <property type="entry name" value="MMCE/EMCE_epimerase"/>
</dbReference>
<accession>A0ABT1C532</accession>
<keyword evidence="4" id="KW-1185">Reference proteome</keyword>
<dbReference type="InterPro" id="IPR029068">
    <property type="entry name" value="Glyas_Bleomycin-R_OHBP_Dase"/>
</dbReference>
<dbReference type="PANTHER" id="PTHR43048:SF5">
    <property type="entry name" value="BLR5325 PROTEIN"/>
    <property type="match status" value="1"/>
</dbReference>
<evidence type="ECO:0000313" key="4">
    <source>
        <dbReference type="Proteomes" id="UP001205906"/>
    </source>
</evidence>
<dbReference type="Gene3D" id="3.10.180.10">
    <property type="entry name" value="2,3-Dihydroxybiphenyl 1,2-Dioxygenase, domain 1"/>
    <property type="match status" value="1"/>
</dbReference>
<dbReference type="PANTHER" id="PTHR43048">
    <property type="entry name" value="METHYLMALONYL-COA EPIMERASE"/>
    <property type="match status" value="1"/>
</dbReference>
<dbReference type="RefSeq" id="WP_252817048.1">
    <property type="nucleotide sequence ID" value="NZ_JAMXQS010000003.1"/>
</dbReference>
<sequence length="178" mass="19590">MPSESASAASPTHRASLADLIKKPHHTAFCVTDFDAALSFFVDLLGFVVEADSERTEPELATVTAVPGARIRLAMLRLGDYRIELFRYNGSKHLPRVHPQDKNGLTHVGFEVSDVDAVYERILAAGYRATSVPVELRNGRSKLIYVYGPEELVVEFIELRDIADDKPAANSEYGADDA</sequence>
<feature type="domain" description="VOC" evidence="2">
    <location>
        <begin position="23"/>
        <end position="159"/>
    </location>
</feature>
<dbReference type="EMBL" id="JAMXQS010000003">
    <property type="protein sequence ID" value="MCO6049325.1"/>
    <property type="molecule type" value="Genomic_DNA"/>
</dbReference>
<reference evidence="3 4" key="1">
    <citation type="submission" date="2022-06" db="EMBL/GenBank/DDBJ databases">
        <title>Mesorhizobium sp. strain RP14 Genome sequencing and assembly.</title>
        <authorList>
            <person name="Kim I."/>
        </authorList>
    </citation>
    <scope>NUCLEOTIDE SEQUENCE [LARGE SCALE GENOMIC DNA]</scope>
    <source>
        <strain evidence="4">RP14(2022)</strain>
    </source>
</reference>
<evidence type="ECO:0000259" key="2">
    <source>
        <dbReference type="PROSITE" id="PS51819"/>
    </source>
</evidence>
<evidence type="ECO:0000313" key="3">
    <source>
        <dbReference type="EMBL" id="MCO6049325.1"/>
    </source>
</evidence>
<dbReference type="Pfam" id="PF00903">
    <property type="entry name" value="Glyoxalase"/>
    <property type="match status" value="1"/>
</dbReference>
<proteinExistence type="predicted"/>
<comment type="caution">
    <text evidence="3">The sequence shown here is derived from an EMBL/GenBank/DDBJ whole genome shotgun (WGS) entry which is preliminary data.</text>
</comment>
<gene>
    <name evidence="3" type="ORF">NGM99_05925</name>
</gene>